<evidence type="ECO:0000259" key="2">
    <source>
        <dbReference type="Pfam" id="PF19187"/>
    </source>
</evidence>
<protein>
    <recommendedName>
        <fullName evidence="5">Proteasome accessory factor C</fullName>
    </recommendedName>
</protein>
<dbReference type="Pfam" id="PF13280">
    <property type="entry name" value="WYL"/>
    <property type="match status" value="1"/>
</dbReference>
<organism evidence="3 4">
    <name type="scientific">Leucobacter komagatae</name>
    <dbReference type="NCBI Taxonomy" id="55969"/>
    <lineage>
        <taxon>Bacteria</taxon>
        <taxon>Bacillati</taxon>
        <taxon>Actinomycetota</taxon>
        <taxon>Actinomycetes</taxon>
        <taxon>Micrococcales</taxon>
        <taxon>Microbacteriaceae</taxon>
        <taxon>Leucobacter</taxon>
    </lineage>
</organism>
<feature type="domain" description="PafC HTH" evidence="2">
    <location>
        <begin position="9"/>
        <end position="130"/>
    </location>
</feature>
<proteinExistence type="predicted"/>
<dbReference type="PROSITE" id="PS52050">
    <property type="entry name" value="WYL"/>
    <property type="match status" value="1"/>
</dbReference>
<dbReference type="AlphaFoldDB" id="A0A0D0IVA9"/>
<evidence type="ECO:0000313" key="3">
    <source>
        <dbReference type="EMBL" id="KIP53533.1"/>
    </source>
</evidence>
<dbReference type="InterPro" id="IPR051534">
    <property type="entry name" value="CBASS_pafABC_assoc_protein"/>
</dbReference>
<dbReference type="PANTHER" id="PTHR34580:SF1">
    <property type="entry name" value="PROTEIN PAFC"/>
    <property type="match status" value="1"/>
</dbReference>
<dbReference type="EMBL" id="JXSQ01000002">
    <property type="protein sequence ID" value="KIP53533.1"/>
    <property type="molecule type" value="Genomic_DNA"/>
</dbReference>
<dbReference type="InterPro" id="IPR043839">
    <property type="entry name" value="PafC_HTH"/>
</dbReference>
<evidence type="ECO:0000313" key="4">
    <source>
        <dbReference type="Proteomes" id="UP000032120"/>
    </source>
</evidence>
<dbReference type="RefSeq" id="WP_042542806.1">
    <property type="nucleotide sequence ID" value="NZ_JXSQ01000002.1"/>
</dbReference>
<reference evidence="3 4" key="1">
    <citation type="submission" date="2015-01" db="EMBL/GenBank/DDBJ databases">
        <title>Draft genome sequence of Leucobacter komagatae strain VKM ST2845.</title>
        <authorList>
            <person name="Karlyshev A.V."/>
            <person name="Kudryashova E.B."/>
        </authorList>
    </citation>
    <scope>NUCLEOTIDE SEQUENCE [LARGE SCALE GENOMIC DNA]</scope>
    <source>
        <strain evidence="3 4">VKM ST2845</strain>
    </source>
</reference>
<dbReference type="OrthoDB" id="3171994at2"/>
<comment type="caution">
    <text evidence="3">The sequence shown here is derived from an EMBL/GenBank/DDBJ whole genome shotgun (WGS) entry which is preliminary data.</text>
</comment>
<evidence type="ECO:0008006" key="5">
    <source>
        <dbReference type="Google" id="ProtNLM"/>
    </source>
</evidence>
<name>A0A0D0IVA9_9MICO</name>
<keyword evidence="4" id="KW-1185">Reference proteome</keyword>
<evidence type="ECO:0000259" key="1">
    <source>
        <dbReference type="Pfam" id="PF13280"/>
    </source>
</evidence>
<gene>
    <name evidence="3" type="ORF">SD72_02240</name>
</gene>
<dbReference type="Pfam" id="PF19187">
    <property type="entry name" value="HTH_PafC"/>
    <property type="match status" value="1"/>
</dbReference>
<dbReference type="Proteomes" id="UP000032120">
    <property type="component" value="Unassembled WGS sequence"/>
</dbReference>
<dbReference type="PIRSF" id="PIRSF016838">
    <property type="entry name" value="PafC"/>
    <property type="match status" value="1"/>
</dbReference>
<dbReference type="InterPro" id="IPR026881">
    <property type="entry name" value="WYL_dom"/>
</dbReference>
<dbReference type="PANTHER" id="PTHR34580">
    <property type="match status" value="1"/>
</dbReference>
<accession>A0A0D0IVA9</accession>
<sequence length="336" mass="35302">MARPMLAADRVLLLLSLVPYLREHGPTPIAELARTFDVDPRMLRNLIGFLGTAGIPGETLSYQHNDLFDIDWDEFEERDTVSLTQTVAIDETPRFTGVETAALLAGLAALQPLLSDADADLAAALGERLAAVMGSASLPAVVVSAMDATADLPALVGAVDAGMAVRFSYRDAHGVDSVRTVHPTSLMEREGTWYLHGYNVERDAQRTFSVAQLSDLEVLERFAPPPAPAGGGASSGAASREVDSITEMLAIVPVRLLGAIRGFAPQEASVAGVEIPEGSVLVKIDAWHAGAAVRLAQHGPGEIEIVAPPSARAAVSAWAEEALAAYGEQQGGHSGE</sequence>
<dbReference type="InterPro" id="IPR028349">
    <property type="entry name" value="PafC-like"/>
</dbReference>
<feature type="domain" description="WYL" evidence="1">
    <location>
        <begin position="152"/>
        <end position="218"/>
    </location>
</feature>